<accession>A0A2T5C1K8</accession>
<comment type="subcellular location">
    <subcellularLocation>
        <location evidence="1">Cell outer membrane</location>
    </subcellularLocation>
</comment>
<sequence>MKLSVILFFQFLLIVSGGAVVAQSLSYGQARDLMIRNNKKLQSLDKQLESDEYVRKQAGALRLPDLKLTGMAVRLDEDLGLDLNEKRDQLSQLLQLPSADVLGNWNFVMQQKSFWTVSMNLNYPLFTGGKINAAVNAADYKSQIKQSEVTKEQNGLLTALTTRYFQLQLANEAVVVRGQAVDAAKHHWEDARKLEKNGMAATVERMQAEAAFADAQRELMAARKDADLARTALLGVLGVDSIPDELTTPLFTSPQLQVLADYEGLAVQYYPDINKLFLMQELSEQGLKAKKAAYVPDVALMGNYELLSGNVAEIVPKWFAGVGVSFTLFDGMSRKNEIREYSATKQSISLMKEQAQQDIRVLVRKQYQALEKNAEQLVALEKDVAFAEELLRIREKAFVEGFGKSVDVVDANLYLSAIRLKRVQALYEYDITLAALLETCGQSDQFETYIPR</sequence>
<dbReference type="PANTHER" id="PTHR30026">
    <property type="entry name" value="OUTER MEMBRANE PROTEIN TOLC"/>
    <property type="match status" value="1"/>
</dbReference>
<proteinExistence type="inferred from homology"/>
<keyword evidence="6" id="KW-0472">Membrane</keyword>
<dbReference type="PANTHER" id="PTHR30026:SF5">
    <property type="entry name" value="ABC-TYPE EFFLUX SYSTEM SECRETIN COMPONENT"/>
    <property type="match status" value="1"/>
</dbReference>
<dbReference type="SUPFAM" id="SSF56954">
    <property type="entry name" value="Outer membrane efflux proteins (OEP)"/>
    <property type="match status" value="1"/>
</dbReference>
<dbReference type="GO" id="GO:0015288">
    <property type="term" value="F:porin activity"/>
    <property type="evidence" value="ECO:0007669"/>
    <property type="project" value="TreeGrafter"/>
</dbReference>
<dbReference type="RefSeq" id="WP_107822313.1">
    <property type="nucleotide sequence ID" value="NZ_OY782574.1"/>
</dbReference>
<keyword evidence="4" id="KW-1134">Transmembrane beta strand</keyword>
<keyword evidence="7" id="KW-0998">Cell outer membrane</keyword>
<keyword evidence="5" id="KW-0812">Transmembrane</keyword>
<dbReference type="GO" id="GO:0009279">
    <property type="term" value="C:cell outer membrane"/>
    <property type="evidence" value="ECO:0007669"/>
    <property type="project" value="UniProtKB-SubCell"/>
</dbReference>
<dbReference type="GO" id="GO:1990281">
    <property type="term" value="C:efflux pump complex"/>
    <property type="evidence" value="ECO:0007669"/>
    <property type="project" value="TreeGrafter"/>
</dbReference>
<organism evidence="8 9">
    <name type="scientific">Mangrovibacterium marinum</name>
    <dbReference type="NCBI Taxonomy" id="1639118"/>
    <lineage>
        <taxon>Bacteria</taxon>
        <taxon>Pseudomonadati</taxon>
        <taxon>Bacteroidota</taxon>
        <taxon>Bacteroidia</taxon>
        <taxon>Marinilabiliales</taxon>
        <taxon>Prolixibacteraceae</taxon>
        <taxon>Mangrovibacterium</taxon>
    </lineage>
</organism>
<dbReference type="Gene3D" id="1.20.1600.10">
    <property type="entry name" value="Outer membrane efflux proteins (OEP)"/>
    <property type="match status" value="1"/>
</dbReference>
<evidence type="ECO:0000256" key="4">
    <source>
        <dbReference type="ARBA" id="ARBA00022452"/>
    </source>
</evidence>
<evidence type="ECO:0000256" key="1">
    <source>
        <dbReference type="ARBA" id="ARBA00004442"/>
    </source>
</evidence>
<comment type="similarity">
    <text evidence="2">Belongs to the outer membrane factor (OMF) (TC 1.B.17) family.</text>
</comment>
<reference evidence="8 9" key="1">
    <citation type="submission" date="2018-04" db="EMBL/GenBank/DDBJ databases">
        <title>Genomic Encyclopedia of Archaeal and Bacterial Type Strains, Phase II (KMG-II): from individual species to whole genera.</title>
        <authorList>
            <person name="Goeker M."/>
        </authorList>
    </citation>
    <scope>NUCLEOTIDE SEQUENCE [LARGE SCALE GENOMIC DNA]</scope>
    <source>
        <strain evidence="8 9">DSM 28823</strain>
    </source>
</reference>
<dbReference type="Proteomes" id="UP000243525">
    <property type="component" value="Unassembled WGS sequence"/>
</dbReference>
<dbReference type="InterPro" id="IPR003423">
    <property type="entry name" value="OMP_efflux"/>
</dbReference>
<keyword evidence="9" id="KW-1185">Reference proteome</keyword>
<evidence type="ECO:0000313" key="9">
    <source>
        <dbReference type="Proteomes" id="UP000243525"/>
    </source>
</evidence>
<dbReference type="GO" id="GO:0015562">
    <property type="term" value="F:efflux transmembrane transporter activity"/>
    <property type="evidence" value="ECO:0007669"/>
    <property type="project" value="InterPro"/>
</dbReference>
<evidence type="ECO:0000256" key="5">
    <source>
        <dbReference type="ARBA" id="ARBA00022692"/>
    </source>
</evidence>
<dbReference type="OrthoDB" id="1674454at2"/>
<evidence type="ECO:0000256" key="3">
    <source>
        <dbReference type="ARBA" id="ARBA00022448"/>
    </source>
</evidence>
<dbReference type="InterPro" id="IPR051906">
    <property type="entry name" value="TolC-like"/>
</dbReference>
<evidence type="ECO:0000256" key="6">
    <source>
        <dbReference type="ARBA" id="ARBA00023136"/>
    </source>
</evidence>
<keyword evidence="3" id="KW-0813">Transport</keyword>
<evidence type="ECO:0000313" key="8">
    <source>
        <dbReference type="EMBL" id="PTN08504.1"/>
    </source>
</evidence>
<comment type="caution">
    <text evidence="8">The sequence shown here is derived from an EMBL/GenBank/DDBJ whole genome shotgun (WGS) entry which is preliminary data.</text>
</comment>
<evidence type="ECO:0000256" key="2">
    <source>
        <dbReference type="ARBA" id="ARBA00007613"/>
    </source>
</evidence>
<gene>
    <name evidence="8" type="ORF">C8N47_10861</name>
</gene>
<protein>
    <submittedName>
        <fullName evidence="8">Outer membrane protein TolC</fullName>
    </submittedName>
</protein>
<dbReference type="AlphaFoldDB" id="A0A2T5C1K8"/>
<name>A0A2T5C1K8_9BACT</name>
<dbReference type="EMBL" id="QAAD01000008">
    <property type="protein sequence ID" value="PTN08504.1"/>
    <property type="molecule type" value="Genomic_DNA"/>
</dbReference>
<evidence type="ECO:0000256" key="7">
    <source>
        <dbReference type="ARBA" id="ARBA00023237"/>
    </source>
</evidence>
<dbReference type="Pfam" id="PF02321">
    <property type="entry name" value="OEP"/>
    <property type="match status" value="2"/>
</dbReference>